<dbReference type="CDD" id="cd00291">
    <property type="entry name" value="SirA_YedF_YeeD"/>
    <property type="match status" value="1"/>
</dbReference>
<sequence length="210" mass="23583">MKEIKVDAMGDQCPIPVIKTKKALDKITEQSLVEVHVDNEIAVQNLSKMAKQKNLEYTCDKIEDQHYVIKIKAEANNSQSQEVNVEENKQEEVCYPDRKTNTVVVLSSNKMGEGNDELGQILMKGFIFALTELEELPSTVLLYNSGVKLSTEGSNSIKDLKTLEAQGVEILSCGTCLNYYNLTEKLEVGEVTNMYFILEKMAQADKIIRP</sequence>
<dbReference type="PANTHER" id="PTHR33279:SF6">
    <property type="entry name" value="SULFUR CARRIER PROTEIN YEDF-RELATED"/>
    <property type="match status" value="1"/>
</dbReference>
<keyword evidence="4" id="KW-1185">Reference proteome</keyword>
<dbReference type="Pfam" id="PF01206">
    <property type="entry name" value="TusA"/>
    <property type="match status" value="1"/>
</dbReference>
<dbReference type="InterPro" id="IPR019870">
    <property type="entry name" value="Se_metab_YedF"/>
</dbReference>
<name>A0ABS6DWI5_9FIRM</name>
<evidence type="ECO:0000313" key="4">
    <source>
        <dbReference type="Proteomes" id="UP001196301"/>
    </source>
</evidence>
<dbReference type="RefSeq" id="WP_216569333.1">
    <property type="nucleotide sequence ID" value="NZ_JAHLOQ010000016.1"/>
</dbReference>
<gene>
    <name evidence="3" type="primary">yedF</name>
    <name evidence="3" type="ORF">KQI20_07120</name>
</gene>
<evidence type="ECO:0000256" key="1">
    <source>
        <dbReference type="ARBA" id="ARBA00008984"/>
    </source>
</evidence>
<dbReference type="PANTHER" id="PTHR33279">
    <property type="entry name" value="SULFUR CARRIER PROTEIN YEDF-RELATED"/>
    <property type="match status" value="1"/>
</dbReference>
<organism evidence="3 4">
    <name type="scientific">Intestinibacter bartlettii</name>
    <dbReference type="NCBI Taxonomy" id="261299"/>
    <lineage>
        <taxon>Bacteria</taxon>
        <taxon>Bacillati</taxon>
        <taxon>Bacillota</taxon>
        <taxon>Clostridia</taxon>
        <taxon>Peptostreptococcales</taxon>
        <taxon>Peptostreptococcaceae</taxon>
        <taxon>Intestinibacter</taxon>
    </lineage>
</organism>
<dbReference type="Proteomes" id="UP001196301">
    <property type="component" value="Unassembled WGS sequence"/>
</dbReference>
<comment type="similarity">
    <text evidence="1">Belongs to the sulfur carrier protein TusA family.</text>
</comment>
<comment type="caution">
    <text evidence="3">The sequence shown here is derived from an EMBL/GenBank/DDBJ whole genome shotgun (WGS) entry which is preliminary data.</text>
</comment>
<reference evidence="3 4" key="1">
    <citation type="submission" date="2021-06" db="EMBL/GenBank/DDBJ databases">
        <authorList>
            <person name="Sun Q."/>
            <person name="Li D."/>
        </authorList>
    </citation>
    <scope>NUCLEOTIDE SEQUENCE [LARGE SCALE GENOMIC DNA]</scope>
    <source>
        <strain evidence="3 4">N19</strain>
    </source>
</reference>
<proteinExistence type="inferred from homology"/>
<accession>A0ABS6DWI5</accession>
<protein>
    <submittedName>
        <fullName evidence="3">Sulfurtransferase-like selenium metabolism protein YedF</fullName>
    </submittedName>
</protein>
<evidence type="ECO:0000313" key="3">
    <source>
        <dbReference type="EMBL" id="MBU5336206.1"/>
    </source>
</evidence>
<dbReference type="EMBL" id="JAHLOQ010000016">
    <property type="protein sequence ID" value="MBU5336206.1"/>
    <property type="molecule type" value="Genomic_DNA"/>
</dbReference>
<evidence type="ECO:0000259" key="2">
    <source>
        <dbReference type="Pfam" id="PF01206"/>
    </source>
</evidence>
<feature type="domain" description="UPF0033" evidence="2">
    <location>
        <begin position="4"/>
        <end position="72"/>
    </location>
</feature>
<dbReference type="Pfam" id="PF02635">
    <property type="entry name" value="DsrE"/>
    <property type="match status" value="1"/>
</dbReference>
<dbReference type="NCBIfam" id="TIGR03527">
    <property type="entry name" value="selenium_YedF"/>
    <property type="match status" value="1"/>
</dbReference>
<dbReference type="InterPro" id="IPR001455">
    <property type="entry name" value="TusA-like"/>
</dbReference>
<dbReference type="InterPro" id="IPR003787">
    <property type="entry name" value="Sulphur_relay_DsrE/F-like"/>
</dbReference>